<keyword evidence="2" id="KW-1185">Reference proteome</keyword>
<keyword evidence="1" id="KW-0238">DNA-binding</keyword>
<dbReference type="GO" id="GO:0003677">
    <property type="term" value="F:DNA binding"/>
    <property type="evidence" value="ECO:0007669"/>
    <property type="project" value="UniProtKB-KW"/>
</dbReference>
<dbReference type="Pfam" id="PF06224">
    <property type="entry name" value="AlkZ-like"/>
    <property type="match status" value="1"/>
</dbReference>
<protein>
    <submittedName>
        <fullName evidence="1">Winged helix DNA-binding domain-containing protein</fullName>
    </submittedName>
</protein>
<dbReference type="PANTHER" id="PTHR38479">
    <property type="entry name" value="LMO0824 PROTEIN"/>
    <property type="match status" value="1"/>
</dbReference>
<gene>
    <name evidence="1" type="ORF">EER27_15425</name>
</gene>
<reference evidence="1 2" key="1">
    <citation type="submission" date="2018-11" db="EMBL/GenBank/DDBJ databases">
        <title>Lysobacter cryohumiis sp. nov., isolated from soil in the Tianshan Mountains, Xinjiang, China.</title>
        <authorList>
            <person name="Luo Y."/>
            <person name="Sheng H."/>
        </authorList>
    </citation>
    <scope>NUCLEOTIDE SEQUENCE [LARGE SCALE GENOMIC DNA]</scope>
    <source>
        <strain evidence="1 2">ZS60</strain>
    </source>
</reference>
<dbReference type="PANTHER" id="PTHR38479:SF2">
    <property type="entry name" value="WINGED HELIX DNA-BINDING DOMAIN-CONTAINING PROTEIN"/>
    <property type="match status" value="1"/>
</dbReference>
<accession>A0A3M8SKZ4</accession>
<comment type="caution">
    <text evidence="1">The sequence shown here is derived from an EMBL/GenBank/DDBJ whole genome shotgun (WGS) entry which is preliminary data.</text>
</comment>
<dbReference type="OrthoDB" id="9148135at2"/>
<sequence length="369" mass="39887">MPDRPLTPLQLNRALLARQLLLKRQRLPVRDVVHAVAGLQSQEPKDPYVALWSRSSDFTGQQLVAAAQAREVVRGSFLRGTIHTVSVDDYVAFRQLLQPLLNREIVSNRHLAGGFDPAELEVAARALLAGGALTARQVGEALAERFPQAQTAGLASWVRSCIALATVPGDDRWGYPRPPRFVPAVQWLDRPLDEAGVGAAEALVMRALTAIGPVSIADLRSWSGLTGLSAVVQGMGARLRSFRDQAGRELFDLDDAPRPPATTPAPVRFLPEFDNALLAHADRSRIIPPELAGRFAMASNGRRERAVLVDGFVRATWSHACTRGAAGIEVKLLGPQPAPACSDIAEEAEALLRFLEPEATSIDVRLVAV</sequence>
<dbReference type="RefSeq" id="WP_123089036.1">
    <property type="nucleotide sequence ID" value="NZ_RIBS01000010.1"/>
</dbReference>
<dbReference type="InterPro" id="IPR009351">
    <property type="entry name" value="AlkZ-like"/>
</dbReference>
<name>A0A3M8SKZ4_9GAMM</name>
<proteinExistence type="predicted"/>
<evidence type="ECO:0000313" key="1">
    <source>
        <dbReference type="EMBL" id="RNF82037.1"/>
    </source>
</evidence>
<dbReference type="Proteomes" id="UP000267049">
    <property type="component" value="Unassembled WGS sequence"/>
</dbReference>
<dbReference type="AlphaFoldDB" id="A0A3M8SKZ4"/>
<organism evidence="1 2">
    <name type="scientific">Montanilutibacter psychrotolerans</name>
    <dbReference type="NCBI Taxonomy" id="1327343"/>
    <lineage>
        <taxon>Bacteria</taxon>
        <taxon>Pseudomonadati</taxon>
        <taxon>Pseudomonadota</taxon>
        <taxon>Gammaproteobacteria</taxon>
        <taxon>Lysobacterales</taxon>
        <taxon>Lysobacteraceae</taxon>
        <taxon>Montanilutibacter</taxon>
    </lineage>
</organism>
<evidence type="ECO:0000313" key="2">
    <source>
        <dbReference type="Proteomes" id="UP000267049"/>
    </source>
</evidence>
<dbReference type="EMBL" id="RIBS01000010">
    <property type="protein sequence ID" value="RNF82037.1"/>
    <property type="molecule type" value="Genomic_DNA"/>
</dbReference>